<dbReference type="GO" id="GO:0009231">
    <property type="term" value="P:riboflavin biosynthetic process"/>
    <property type="evidence" value="ECO:0007669"/>
    <property type="project" value="InterPro"/>
</dbReference>
<evidence type="ECO:0000313" key="3">
    <source>
        <dbReference type="Proteomes" id="UP000321717"/>
    </source>
</evidence>
<dbReference type="RefSeq" id="WP_147178345.1">
    <property type="nucleotide sequence ID" value="NZ_BJZP01000002.1"/>
</dbReference>
<dbReference type="Proteomes" id="UP000321717">
    <property type="component" value="Unassembled WGS sequence"/>
</dbReference>
<gene>
    <name evidence="2" type="ORF">RNA01_04590</name>
</gene>
<dbReference type="Pfam" id="PF01872">
    <property type="entry name" value="RibD_C"/>
    <property type="match status" value="1"/>
</dbReference>
<dbReference type="InterPro" id="IPR050765">
    <property type="entry name" value="Riboflavin_Biosynth_HTPR"/>
</dbReference>
<dbReference type="EMBL" id="BJZP01000002">
    <property type="protein sequence ID" value="GEO83527.1"/>
    <property type="molecule type" value="Genomic_DNA"/>
</dbReference>
<sequence length="186" mass="20725">MRKLIIWNLMTLDGYFEGKSPWDLGYHQLAWGEELRAYSLEIGRQADLLVFGRNTYEGMAAYWIDATEELEIKDYMNAIAKIVASRSLDRADWNNTRIVRDIVGELTALKAQPGKDIFVFGSAELSDSLLKAGLVDEIRLCIVPVVLGGGNPHFKPAETPRVFTLLETRPLKTGGVILRYAPAPAG</sequence>
<protein>
    <submittedName>
        <fullName evidence="2">Riboflavin biosynthesis protein RibD</fullName>
    </submittedName>
</protein>
<dbReference type="PANTHER" id="PTHR38011">
    <property type="entry name" value="DIHYDROFOLATE REDUCTASE FAMILY PROTEIN (AFU_ORTHOLOGUE AFUA_8G06820)"/>
    <property type="match status" value="1"/>
</dbReference>
<evidence type="ECO:0000259" key="1">
    <source>
        <dbReference type="Pfam" id="PF01872"/>
    </source>
</evidence>
<dbReference type="PANTHER" id="PTHR38011:SF11">
    <property type="entry name" value="2,5-DIAMINO-6-RIBOSYLAMINO-4(3H)-PYRIMIDINONE 5'-PHOSPHATE REDUCTASE"/>
    <property type="match status" value="1"/>
</dbReference>
<name>A0A512HDJ7_9HYPH</name>
<reference evidence="2 3" key="1">
    <citation type="submission" date="2019-07" db="EMBL/GenBank/DDBJ databases">
        <title>Whole genome shotgun sequence of Rhizobium naphthalenivorans NBRC 107585.</title>
        <authorList>
            <person name="Hosoyama A."/>
            <person name="Uohara A."/>
            <person name="Ohji S."/>
            <person name="Ichikawa N."/>
        </authorList>
    </citation>
    <scope>NUCLEOTIDE SEQUENCE [LARGE SCALE GENOMIC DNA]</scope>
    <source>
        <strain evidence="2 3">NBRC 107585</strain>
    </source>
</reference>
<dbReference type="InterPro" id="IPR002734">
    <property type="entry name" value="RibDG_C"/>
</dbReference>
<proteinExistence type="predicted"/>
<organism evidence="2 3">
    <name type="scientific">Ciceribacter naphthalenivorans</name>
    <dbReference type="NCBI Taxonomy" id="1118451"/>
    <lineage>
        <taxon>Bacteria</taxon>
        <taxon>Pseudomonadati</taxon>
        <taxon>Pseudomonadota</taxon>
        <taxon>Alphaproteobacteria</taxon>
        <taxon>Hyphomicrobiales</taxon>
        <taxon>Rhizobiaceae</taxon>
        <taxon>Ciceribacter</taxon>
    </lineage>
</organism>
<dbReference type="GO" id="GO:0008703">
    <property type="term" value="F:5-amino-6-(5-phosphoribosylamino)uracil reductase activity"/>
    <property type="evidence" value="ECO:0007669"/>
    <property type="project" value="InterPro"/>
</dbReference>
<accession>A0A512HDJ7</accession>
<comment type="caution">
    <text evidence="2">The sequence shown here is derived from an EMBL/GenBank/DDBJ whole genome shotgun (WGS) entry which is preliminary data.</text>
</comment>
<dbReference type="AlphaFoldDB" id="A0A512HDJ7"/>
<feature type="domain" description="Bacterial bifunctional deaminase-reductase C-terminal" evidence="1">
    <location>
        <begin position="3"/>
        <end position="169"/>
    </location>
</feature>
<evidence type="ECO:0000313" key="2">
    <source>
        <dbReference type="EMBL" id="GEO83527.1"/>
    </source>
</evidence>
<dbReference type="OrthoDB" id="7949219at2"/>
<dbReference type="Gene3D" id="3.40.430.10">
    <property type="entry name" value="Dihydrofolate Reductase, subunit A"/>
    <property type="match status" value="1"/>
</dbReference>
<dbReference type="SUPFAM" id="SSF53597">
    <property type="entry name" value="Dihydrofolate reductase-like"/>
    <property type="match status" value="1"/>
</dbReference>
<keyword evidence="3" id="KW-1185">Reference proteome</keyword>
<dbReference type="InterPro" id="IPR024072">
    <property type="entry name" value="DHFR-like_dom_sf"/>
</dbReference>